<dbReference type="OrthoDB" id="8004574at2"/>
<organism evidence="3 4">
    <name type="scientific">Tepidimonas taiwanensis</name>
    <dbReference type="NCBI Taxonomy" id="307486"/>
    <lineage>
        <taxon>Bacteria</taxon>
        <taxon>Pseudomonadati</taxon>
        <taxon>Pseudomonadota</taxon>
        <taxon>Betaproteobacteria</taxon>
        <taxon>Burkholderiales</taxon>
        <taxon>Tepidimonas</taxon>
    </lineage>
</organism>
<dbReference type="PANTHER" id="PTHR36565:SF1">
    <property type="entry name" value="UPF0332 PROTEIN TM_1000"/>
    <property type="match status" value="1"/>
</dbReference>
<evidence type="ECO:0000256" key="1">
    <source>
        <dbReference type="ARBA" id="ARBA00038248"/>
    </source>
</evidence>
<sequence>MTADNPATTALIRKAKTALASAEALFALGDVDGAVNRAYYAMFDAARAALLGVDGGMDPSVARTHSGLIAIFGQRLVKGGHVKPELGRWLNRAHEIRMVADYGGEAVQPEDAHTLIGQAATFVEAMAALLESRAA</sequence>
<evidence type="ECO:0000313" key="4">
    <source>
        <dbReference type="Proteomes" id="UP000317763"/>
    </source>
</evidence>
<evidence type="ECO:0000313" key="3">
    <source>
        <dbReference type="EMBL" id="TSE32932.1"/>
    </source>
</evidence>
<dbReference type="EMBL" id="VJOM01000006">
    <property type="protein sequence ID" value="TSE32932.1"/>
    <property type="molecule type" value="Genomic_DNA"/>
</dbReference>
<gene>
    <name evidence="3" type="ORF">Ttaiw_00792</name>
</gene>
<accession>A0A554XAR8</accession>
<keyword evidence="4" id="KW-1185">Reference proteome</keyword>
<dbReference type="AlphaFoldDB" id="A0A554XAR8"/>
<proteinExistence type="inferred from homology"/>
<evidence type="ECO:0000259" key="2">
    <source>
        <dbReference type="Pfam" id="PF05168"/>
    </source>
</evidence>
<dbReference type="Gene3D" id="1.20.120.330">
    <property type="entry name" value="Nucleotidyltransferases domain 2"/>
    <property type="match status" value="1"/>
</dbReference>
<dbReference type="STRING" id="307486.GCA_000807215_00386"/>
<name>A0A554XAR8_9BURK</name>
<dbReference type="Proteomes" id="UP000317763">
    <property type="component" value="Unassembled WGS sequence"/>
</dbReference>
<dbReference type="Pfam" id="PF05168">
    <property type="entry name" value="HEPN"/>
    <property type="match status" value="1"/>
</dbReference>
<comment type="similarity">
    <text evidence="1">Belongs to the UPF0332 family.</text>
</comment>
<comment type="caution">
    <text evidence="3">The sequence shown here is derived from an EMBL/GenBank/DDBJ whole genome shotgun (WGS) entry which is preliminary data.</text>
</comment>
<dbReference type="PANTHER" id="PTHR36565">
    <property type="entry name" value="UPF0332 PROTEIN TM_1000"/>
    <property type="match status" value="1"/>
</dbReference>
<reference evidence="3 4" key="1">
    <citation type="submission" date="2019-07" db="EMBL/GenBank/DDBJ databases">
        <title>Tepidimonas taiwanensis I1-1 draft genome.</title>
        <authorList>
            <person name="Da Costa M.S."/>
            <person name="Froufe H.J.C."/>
            <person name="Egas C."/>
            <person name="Albuquerque L."/>
        </authorList>
    </citation>
    <scope>NUCLEOTIDE SEQUENCE [LARGE SCALE GENOMIC DNA]</scope>
    <source>
        <strain evidence="3 4">I1-1</strain>
    </source>
</reference>
<dbReference type="RefSeq" id="WP_043698855.1">
    <property type="nucleotide sequence ID" value="NZ_CP083911.1"/>
</dbReference>
<dbReference type="InterPro" id="IPR007842">
    <property type="entry name" value="HEPN_dom"/>
</dbReference>
<protein>
    <submittedName>
        <fullName evidence="3">HEPN domain protein</fullName>
    </submittedName>
</protein>
<feature type="domain" description="HEPN" evidence="2">
    <location>
        <begin position="10"/>
        <end position="126"/>
    </location>
</feature>
<dbReference type="InterPro" id="IPR052226">
    <property type="entry name" value="UPF0332_toxin"/>
</dbReference>